<accession>A0A167UU26</accession>
<dbReference type="Proteomes" id="UP000242877">
    <property type="component" value="Unassembled WGS sequence"/>
</dbReference>
<keyword evidence="4" id="KW-1185">Reference proteome</keyword>
<dbReference type="PANTHER" id="PTHR28093">
    <property type="entry name" value="MORPHOGENESIS-RELATED PROTEIN MSB1"/>
    <property type="match status" value="1"/>
</dbReference>
<dbReference type="InterPro" id="IPR012965">
    <property type="entry name" value="Msb1/Mug8_dom"/>
</dbReference>
<feature type="compositionally biased region" description="Polar residues" evidence="1">
    <location>
        <begin position="1274"/>
        <end position="1300"/>
    </location>
</feature>
<feature type="compositionally biased region" description="Polar residues" evidence="1">
    <location>
        <begin position="1218"/>
        <end position="1233"/>
    </location>
</feature>
<dbReference type="OrthoDB" id="3362494at2759"/>
<feature type="compositionally biased region" description="Low complexity" evidence="1">
    <location>
        <begin position="456"/>
        <end position="467"/>
    </location>
</feature>
<feature type="region of interest" description="Disordered" evidence="1">
    <location>
        <begin position="836"/>
        <end position="1101"/>
    </location>
</feature>
<reference evidence="3 4" key="1">
    <citation type="journal article" date="2016" name="Genome Biol. Evol.">
        <title>Divergent and convergent evolution of fungal pathogenicity.</title>
        <authorList>
            <person name="Shang Y."/>
            <person name="Xiao G."/>
            <person name="Zheng P."/>
            <person name="Cen K."/>
            <person name="Zhan S."/>
            <person name="Wang C."/>
        </authorList>
    </citation>
    <scope>NUCLEOTIDE SEQUENCE [LARGE SCALE GENOMIC DNA]</scope>
    <source>
        <strain evidence="3 4">ARSEF 7405</strain>
    </source>
</reference>
<dbReference type="EMBL" id="AZGZ01000056">
    <property type="protein sequence ID" value="KZZ86608.1"/>
    <property type="molecule type" value="Genomic_DNA"/>
</dbReference>
<feature type="compositionally biased region" description="Basic and acidic residues" evidence="1">
    <location>
        <begin position="1338"/>
        <end position="1348"/>
    </location>
</feature>
<evidence type="ECO:0000256" key="1">
    <source>
        <dbReference type="SAM" id="MobiDB-lite"/>
    </source>
</evidence>
<dbReference type="InterPro" id="IPR037508">
    <property type="entry name" value="Msb1/Mug8"/>
</dbReference>
<feature type="compositionally biased region" description="Low complexity" evidence="1">
    <location>
        <begin position="1063"/>
        <end position="1080"/>
    </location>
</feature>
<feature type="compositionally biased region" description="Polar residues" evidence="1">
    <location>
        <begin position="995"/>
        <end position="1014"/>
    </location>
</feature>
<feature type="compositionally biased region" description="Basic and acidic residues" evidence="1">
    <location>
        <begin position="13"/>
        <end position="25"/>
    </location>
</feature>
<feature type="compositionally biased region" description="Basic and acidic residues" evidence="1">
    <location>
        <begin position="1320"/>
        <end position="1329"/>
    </location>
</feature>
<feature type="region of interest" description="Disordered" evidence="1">
    <location>
        <begin position="520"/>
        <end position="576"/>
    </location>
</feature>
<dbReference type="Pfam" id="PF08101">
    <property type="entry name" value="Msb1-Mug8_dom"/>
    <property type="match status" value="1"/>
</dbReference>
<evidence type="ECO:0000259" key="2">
    <source>
        <dbReference type="Pfam" id="PF08101"/>
    </source>
</evidence>
<feature type="region of interest" description="Disordered" evidence="1">
    <location>
        <begin position="750"/>
        <end position="791"/>
    </location>
</feature>
<feature type="compositionally biased region" description="Basic and acidic residues" evidence="1">
    <location>
        <begin position="771"/>
        <end position="780"/>
    </location>
</feature>
<feature type="region of interest" description="Disordered" evidence="1">
    <location>
        <begin position="1"/>
        <end position="84"/>
    </location>
</feature>
<evidence type="ECO:0000313" key="3">
    <source>
        <dbReference type="EMBL" id="KZZ86608.1"/>
    </source>
</evidence>
<feature type="region of interest" description="Disordered" evidence="1">
    <location>
        <begin position="1118"/>
        <end position="1348"/>
    </location>
</feature>
<gene>
    <name evidence="3" type="ORF">AAP_06397</name>
</gene>
<dbReference type="PANTHER" id="PTHR28093:SF1">
    <property type="entry name" value="MORPHOGENESIS-RELATED PROTEIN MSB1"/>
    <property type="match status" value="1"/>
</dbReference>
<comment type="caution">
    <text evidence="3">The sequence shown here is derived from an EMBL/GenBank/DDBJ whole genome shotgun (WGS) entry which is preliminary data.</text>
</comment>
<feature type="domain" description="Meiotically up-regulated protein Msb1/Mug8" evidence="2">
    <location>
        <begin position="110"/>
        <end position="624"/>
    </location>
</feature>
<feature type="compositionally biased region" description="Low complexity" evidence="1">
    <location>
        <begin position="30"/>
        <end position="40"/>
    </location>
</feature>
<evidence type="ECO:0000313" key="4">
    <source>
        <dbReference type="Proteomes" id="UP000242877"/>
    </source>
</evidence>
<proteinExistence type="predicted"/>
<name>A0A167UU26_9EURO</name>
<organism evidence="3 4">
    <name type="scientific">Ascosphaera apis ARSEF 7405</name>
    <dbReference type="NCBI Taxonomy" id="392613"/>
    <lineage>
        <taxon>Eukaryota</taxon>
        <taxon>Fungi</taxon>
        <taxon>Dikarya</taxon>
        <taxon>Ascomycota</taxon>
        <taxon>Pezizomycotina</taxon>
        <taxon>Eurotiomycetes</taxon>
        <taxon>Eurotiomycetidae</taxon>
        <taxon>Onygenales</taxon>
        <taxon>Ascosphaeraceae</taxon>
        <taxon>Ascosphaera</taxon>
    </lineage>
</organism>
<feature type="compositionally biased region" description="Low complexity" evidence="1">
    <location>
        <begin position="1118"/>
        <end position="1135"/>
    </location>
</feature>
<feature type="compositionally biased region" description="Low complexity" evidence="1">
    <location>
        <begin position="861"/>
        <end position="887"/>
    </location>
</feature>
<protein>
    <recommendedName>
        <fullName evidence="2">Meiotically up-regulated protein Msb1/Mug8 domain-containing protein</fullName>
    </recommendedName>
</protein>
<dbReference type="VEuPathDB" id="FungiDB:AAP_06397"/>
<feature type="compositionally biased region" description="Polar residues" evidence="1">
    <location>
        <begin position="1090"/>
        <end position="1101"/>
    </location>
</feature>
<feature type="compositionally biased region" description="Low complexity" evidence="1">
    <location>
        <begin position="1239"/>
        <end position="1251"/>
    </location>
</feature>
<sequence>MPSFTRIFKHSHKDKDKDREKENRSDPVITSPTPGTTTTTHFIPAAAEPSSPDFAQAFHSNKGKKKKDKKDKTSLTSDELAERAEKEKQRFAELKRRQTIESDAWQKTSVDPHDVVELLNAVSQEIKARALDIPFLLLPFRPSATSSDLASARTFIRHYFKPPPERSIPLRGDALKKEVKLVDPPVLCSLLKWCWARLKGGVVGWEVYSLFKVGEQDSDLARTAFSTFIPIAVDSVRATIINDFFDLLASIAAHSKSNGLAGRKLSRYAGWWAFEHVDTSAYVAATSSTYDPQVGFQASYNNWEDAANATSHLFFAYLRSLTPDPTLSIQSIPTSLRSLERDTEYPPKAPALLRKQTIKVVMVVSRISATPFALLKRATGYDYEDVDVMNLDTDAGKLLQRFTNLDAPAQGLTEECVRLLKAISKANHTTFGLETQSQTAGSAFASNDVQDKDAGSRPSSPSSVSSTSSLNLASLSISNHSKHQTWSRFEDLGFDGALERPHTPSWADFLSSGFAESTTEDKERTALQLPHDNVLPPLAIQKEDGHPSRGRSSQSHVRRDAGGSFDIDASQRKHHAAPGELANVTTIELDDSFFWVWISSLAPEETLARKGVFGRCALVETKLRIEGAGAPSIDSGATSADSTGNWFIFEEQVKGAAPKPDEAAVIVERKGTLFGLRNKLTRSTKRRSLAEPLSPSGENQKASVSTNAITEFGGMISTAADPQIRPRPSMAVSIPPGQHARIQAAAAVLQRKKRETEAEAHDILGGGNRKRPGDQQPEHTHQRKKTETAPVLSEVSEALKWAMMYDQHHNELNAMQRVPARKPVGNNLTINSNAIQRSISGPALRGPEQDKDIPLNRSAGNSTDAPRSDSSSSAAANLSASRSVSSPFPHKPASLTPSTNTTTTVTSRSFLATDADLSETTPRAARPRPEPVKIPPPVLASPTETPLTARGSKFEVAEHGGNPVKGFNAVDRPPLPHQSSIPLEIPPKSPHRPSEQLQMLANSVEQNSEPNPRNASRGLPAVSSGNSAAGGLVAAKRAALEKRDAAAKAAPTVDRKGNSPLMSPTRSESRSPSEGSGTRPKMIPLPIRGGSNTSISQPVSMTNMALPSHEFVNFSSMSAAGSAASSAAGSAPESSVGLAGSFTSARSQPASDVDSPVSTGAQSTGFVAPRPMSPETIPESPEYRSRSQSRPRPQPLAPPLRVRTSNPPSPGFAPGTAMTASETSDAVDPNNSMDRWAQIRRNAAQRAAALQSPTSVGSGGARSPSFEREKSRNVAPSQRDSWMSDSVRSSFESARTSTAPTKIKRVSVNKDPISTQPQGRKSEDFKDTQRPTSGGSETSKEESIEDRVARIKARVAQLTGAAPDAASKA</sequence>
<feature type="compositionally biased region" description="Polar residues" evidence="1">
    <location>
        <begin position="1141"/>
        <end position="1165"/>
    </location>
</feature>
<feature type="compositionally biased region" description="Low complexity" evidence="1">
    <location>
        <begin position="894"/>
        <end position="909"/>
    </location>
</feature>
<feature type="region of interest" description="Disordered" evidence="1">
    <location>
        <begin position="448"/>
        <end position="467"/>
    </location>
</feature>